<dbReference type="GO" id="GO:0005667">
    <property type="term" value="C:transcription regulator complex"/>
    <property type="evidence" value="ECO:0007669"/>
    <property type="project" value="TreeGrafter"/>
</dbReference>
<evidence type="ECO:0000313" key="9">
    <source>
        <dbReference type="Proteomes" id="UP000070544"/>
    </source>
</evidence>
<evidence type="ECO:0000256" key="2">
    <source>
        <dbReference type="ARBA" id="ARBA00022737"/>
    </source>
</evidence>
<dbReference type="GO" id="GO:0008270">
    <property type="term" value="F:zinc ion binding"/>
    <property type="evidence" value="ECO:0007669"/>
    <property type="project" value="UniProtKB-KW"/>
</dbReference>
<evidence type="ECO:0000256" key="6">
    <source>
        <dbReference type="SAM" id="MobiDB-lite"/>
    </source>
</evidence>
<feature type="region of interest" description="Disordered" evidence="6">
    <location>
        <begin position="36"/>
        <end position="61"/>
    </location>
</feature>
<name>A0A139APA1_GONPJ</name>
<dbReference type="EMBL" id="KQ965741">
    <property type="protein sequence ID" value="KXS18566.1"/>
    <property type="molecule type" value="Genomic_DNA"/>
</dbReference>
<feature type="compositionally biased region" description="Basic residues" evidence="6">
    <location>
        <begin position="446"/>
        <end position="455"/>
    </location>
</feature>
<dbReference type="PROSITE" id="PS00028">
    <property type="entry name" value="ZINC_FINGER_C2H2_1"/>
    <property type="match status" value="1"/>
</dbReference>
<dbReference type="GO" id="GO:0031519">
    <property type="term" value="C:PcG protein complex"/>
    <property type="evidence" value="ECO:0007669"/>
    <property type="project" value="TreeGrafter"/>
</dbReference>
<feature type="compositionally biased region" description="Basic and acidic residues" evidence="6">
    <location>
        <begin position="49"/>
        <end position="61"/>
    </location>
</feature>
<dbReference type="PROSITE" id="PS50157">
    <property type="entry name" value="ZINC_FINGER_C2H2_2"/>
    <property type="match status" value="1"/>
</dbReference>
<dbReference type="InterPro" id="IPR013087">
    <property type="entry name" value="Znf_C2H2_type"/>
</dbReference>
<feature type="compositionally biased region" description="Polar residues" evidence="6">
    <location>
        <begin position="281"/>
        <end position="293"/>
    </location>
</feature>
<evidence type="ECO:0000256" key="1">
    <source>
        <dbReference type="ARBA" id="ARBA00022723"/>
    </source>
</evidence>
<keyword evidence="3 5" id="KW-0863">Zinc-finger</keyword>
<keyword evidence="4" id="KW-0862">Zinc</keyword>
<dbReference type="Proteomes" id="UP000070544">
    <property type="component" value="Unassembled WGS sequence"/>
</dbReference>
<dbReference type="PANTHER" id="PTHR14003:SF19">
    <property type="entry name" value="YY2 TRANSCRIPTION FACTOR"/>
    <property type="match status" value="1"/>
</dbReference>
<feature type="compositionally biased region" description="Polar residues" evidence="6">
    <location>
        <begin position="435"/>
        <end position="445"/>
    </location>
</feature>
<keyword evidence="9" id="KW-1185">Reference proteome</keyword>
<feature type="region of interest" description="Disordered" evidence="6">
    <location>
        <begin position="383"/>
        <end position="403"/>
    </location>
</feature>
<feature type="domain" description="C2H2-type" evidence="7">
    <location>
        <begin position="456"/>
        <end position="484"/>
    </location>
</feature>
<proteinExistence type="predicted"/>
<feature type="compositionally biased region" description="Basic and acidic residues" evidence="6">
    <location>
        <begin position="236"/>
        <end position="246"/>
    </location>
</feature>
<evidence type="ECO:0000256" key="4">
    <source>
        <dbReference type="ARBA" id="ARBA00022833"/>
    </source>
</evidence>
<organism evidence="8 9">
    <name type="scientific">Gonapodya prolifera (strain JEL478)</name>
    <name type="common">Monoblepharis prolifera</name>
    <dbReference type="NCBI Taxonomy" id="1344416"/>
    <lineage>
        <taxon>Eukaryota</taxon>
        <taxon>Fungi</taxon>
        <taxon>Fungi incertae sedis</taxon>
        <taxon>Chytridiomycota</taxon>
        <taxon>Chytridiomycota incertae sedis</taxon>
        <taxon>Monoblepharidomycetes</taxon>
        <taxon>Monoblepharidales</taxon>
        <taxon>Gonapodyaceae</taxon>
        <taxon>Gonapodya</taxon>
    </lineage>
</organism>
<feature type="compositionally biased region" description="Polar residues" evidence="6">
    <location>
        <begin position="305"/>
        <end position="325"/>
    </location>
</feature>
<dbReference type="OrthoDB" id="6077919at2759"/>
<evidence type="ECO:0000256" key="3">
    <source>
        <dbReference type="ARBA" id="ARBA00022771"/>
    </source>
</evidence>
<evidence type="ECO:0000256" key="5">
    <source>
        <dbReference type="PROSITE-ProRule" id="PRU00042"/>
    </source>
</evidence>
<dbReference type="GO" id="GO:0000785">
    <property type="term" value="C:chromatin"/>
    <property type="evidence" value="ECO:0007669"/>
    <property type="project" value="TreeGrafter"/>
</dbReference>
<reference evidence="8 9" key="1">
    <citation type="journal article" date="2015" name="Genome Biol. Evol.">
        <title>Phylogenomic analyses indicate that early fungi evolved digesting cell walls of algal ancestors of land plants.</title>
        <authorList>
            <person name="Chang Y."/>
            <person name="Wang S."/>
            <person name="Sekimoto S."/>
            <person name="Aerts A.L."/>
            <person name="Choi C."/>
            <person name="Clum A."/>
            <person name="LaButti K.M."/>
            <person name="Lindquist E.A."/>
            <person name="Yee Ngan C."/>
            <person name="Ohm R.A."/>
            <person name="Salamov A.A."/>
            <person name="Grigoriev I.V."/>
            <person name="Spatafora J.W."/>
            <person name="Berbee M.L."/>
        </authorList>
    </citation>
    <scope>NUCLEOTIDE SEQUENCE [LARGE SCALE GENOMIC DNA]</scope>
    <source>
        <strain evidence="8 9">JEL478</strain>
    </source>
</reference>
<keyword evidence="2" id="KW-0677">Repeat</keyword>
<evidence type="ECO:0000313" key="8">
    <source>
        <dbReference type="EMBL" id="KXS18566.1"/>
    </source>
</evidence>
<protein>
    <recommendedName>
        <fullName evidence="7">C2H2-type domain-containing protein</fullName>
    </recommendedName>
</protein>
<dbReference type="InterPro" id="IPR036236">
    <property type="entry name" value="Znf_C2H2_sf"/>
</dbReference>
<dbReference type="STRING" id="1344416.A0A139APA1"/>
<dbReference type="PANTHER" id="PTHR14003">
    <property type="entry name" value="TRANSCRIPTIONAL REPRESSOR PROTEIN YY"/>
    <property type="match status" value="1"/>
</dbReference>
<evidence type="ECO:0000259" key="7">
    <source>
        <dbReference type="PROSITE" id="PS50157"/>
    </source>
</evidence>
<sequence length="543" mass="61025">MNAAVNPVMWSQQRFEPDVHAGSFAMKVDVRAHGGSVAAPSDDFNTPGTERDLGPLKESEGDLNRAHVELRRPRIEWTDNDERVLHPVHAQFSSYNSSGGRQMPSALSNSFDSIGKDRNWYLPTPESETRQQHFTQERYMPPPNSQNWDSGAPSSRLPFYVPPRQSSFHGDGQMNSFTSLDESVNGYLPFHHQLPFQQRPVDSSTNNNHIVNPPPRGAPHQVYGQQSYEGGYLPNHEQENSNHFDHPGSFVNRSNVHNPHHRPQLPFPAFASHRENRMQHHPTSQHGSASQSDAGYGSLYYGSNHAHQNQGPSHNPVQTSYGNQNQMRTCPLEDASRPIAESNEEWNRPEDGVHVGKDYQYAQEPPSDLLGTRLWNAGYGDSREHEISQLPPLPSRGGQQMYSTLAPQATPPILNTEPQMNLSNRNSERVGLNIHSGSHSDNKGSMTKKRRRTGKHICPTCGHSNFISSTHLARHMRSHTGEKPFACGYPGCSSRFSRKDNANTHYLKHLENDRIQGLGEGERLAEGVIYVGENERDYTHGMW</sequence>
<feature type="region of interest" description="Disordered" evidence="6">
    <location>
        <begin position="215"/>
        <end position="325"/>
    </location>
</feature>
<accession>A0A139APA1</accession>
<keyword evidence="1" id="KW-0479">Metal-binding</keyword>
<gene>
    <name evidence="8" type="ORF">M427DRAFT_194658</name>
</gene>
<dbReference type="GO" id="GO:0000981">
    <property type="term" value="F:DNA-binding transcription factor activity, RNA polymerase II-specific"/>
    <property type="evidence" value="ECO:0007669"/>
    <property type="project" value="TreeGrafter"/>
</dbReference>
<feature type="region of interest" description="Disordered" evidence="6">
    <location>
        <begin position="432"/>
        <end position="455"/>
    </location>
</feature>
<dbReference type="Gene3D" id="3.30.160.60">
    <property type="entry name" value="Classic Zinc Finger"/>
    <property type="match status" value="2"/>
</dbReference>
<dbReference type="SMART" id="SM00355">
    <property type="entry name" value="ZnF_C2H2"/>
    <property type="match status" value="2"/>
</dbReference>
<dbReference type="AlphaFoldDB" id="A0A139APA1"/>
<dbReference type="SUPFAM" id="SSF57667">
    <property type="entry name" value="beta-beta-alpha zinc fingers"/>
    <property type="match status" value="1"/>
</dbReference>
<dbReference type="GO" id="GO:0000978">
    <property type="term" value="F:RNA polymerase II cis-regulatory region sequence-specific DNA binding"/>
    <property type="evidence" value="ECO:0007669"/>
    <property type="project" value="TreeGrafter"/>
</dbReference>